<evidence type="ECO:0000313" key="1">
    <source>
        <dbReference type="EMBL" id="SMY00772.1"/>
    </source>
</evidence>
<gene>
    <name evidence="1" type="ORF">BC102111_03451</name>
</gene>
<accession>A0A2H1KNH7</accession>
<name>A0A2H1KNH7_9MICO</name>
<reference evidence="1 2" key="1">
    <citation type="submission" date="2017-03" db="EMBL/GenBank/DDBJ databases">
        <authorList>
            <person name="Afonso C.L."/>
            <person name="Miller P.J."/>
            <person name="Scott M.A."/>
            <person name="Spackman E."/>
            <person name="Goraichik I."/>
            <person name="Dimitrov K.M."/>
            <person name="Suarez D.L."/>
            <person name="Swayne D.E."/>
        </authorList>
    </citation>
    <scope>NUCLEOTIDE SEQUENCE [LARGE SCALE GENOMIC DNA]</scope>
    <source>
        <strain evidence="1 2">CIP 102111</strain>
    </source>
</reference>
<dbReference type="EMBL" id="FXZC01000013">
    <property type="protein sequence ID" value="SMY00772.1"/>
    <property type="molecule type" value="Genomic_DNA"/>
</dbReference>
<dbReference type="AlphaFoldDB" id="A0A2H1KNH7"/>
<sequence>MPISEKIGADVSDRFNVDFFVDGHSIGGFEFNDAHQDEWWTKVHEVGELTVVSCRDTNTLVHAPTWGEGMAALIADEAKIVRMPLVVRAYENGVGTSAPGQ</sequence>
<dbReference type="GeneID" id="99772597"/>
<dbReference type="RefSeq" id="WP_101624969.1">
    <property type="nucleotide sequence ID" value="NZ_FXZC01000013.1"/>
</dbReference>
<protein>
    <submittedName>
        <fullName evidence="1">Uncharacterized protein</fullName>
    </submittedName>
</protein>
<dbReference type="Proteomes" id="UP000234333">
    <property type="component" value="Unassembled WGS sequence"/>
</dbReference>
<evidence type="ECO:0000313" key="2">
    <source>
        <dbReference type="Proteomes" id="UP000234333"/>
    </source>
</evidence>
<organism evidence="1 2">
    <name type="scientific">Brevibacterium casei CIP 102111</name>
    <dbReference type="NCBI Taxonomy" id="1255625"/>
    <lineage>
        <taxon>Bacteria</taxon>
        <taxon>Bacillati</taxon>
        <taxon>Actinomycetota</taxon>
        <taxon>Actinomycetes</taxon>
        <taxon>Micrococcales</taxon>
        <taxon>Brevibacteriaceae</taxon>
        <taxon>Brevibacterium</taxon>
    </lineage>
</organism>
<proteinExistence type="predicted"/>